<feature type="compositionally biased region" description="Basic and acidic residues" evidence="6">
    <location>
        <begin position="283"/>
        <end position="296"/>
    </location>
</feature>
<evidence type="ECO:0000256" key="3">
    <source>
        <dbReference type="ARBA" id="ARBA00023110"/>
    </source>
</evidence>
<dbReference type="Proteomes" id="UP000813462">
    <property type="component" value="Unassembled WGS sequence"/>
</dbReference>
<dbReference type="InterPro" id="IPR041232">
    <property type="entry name" value="NPL"/>
</dbReference>
<keyword evidence="3 5" id="KW-0697">Rotamase</keyword>
<feature type="compositionally biased region" description="Basic and acidic residues" evidence="6">
    <location>
        <begin position="888"/>
        <end position="908"/>
    </location>
</feature>
<gene>
    <name evidence="8" type="ORF">FEM48_Zijuj08G0051600</name>
</gene>
<dbReference type="SUPFAM" id="SSF54534">
    <property type="entry name" value="FKBP-like"/>
    <property type="match status" value="2"/>
</dbReference>
<dbReference type="AlphaFoldDB" id="A0A978UX60"/>
<dbReference type="Gene3D" id="2.60.120.340">
    <property type="entry name" value="Nucleoplasmin core domain"/>
    <property type="match status" value="2"/>
</dbReference>
<reference evidence="8" key="1">
    <citation type="journal article" date="2021" name="Front. Plant Sci.">
        <title>Chromosome-Scale Genome Assembly for Chinese Sour Jujube and Insights Into Its Genome Evolution and Domestication Signature.</title>
        <authorList>
            <person name="Shen L.-Y."/>
            <person name="Luo H."/>
            <person name="Wang X.-L."/>
            <person name="Wang X.-M."/>
            <person name="Qiu X.-J."/>
            <person name="Liu H."/>
            <person name="Zhou S.-S."/>
            <person name="Jia K.-H."/>
            <person name="Nie S."/>
            <person name="Bao Y.-T."/>
            <person name="Zhang R.-G."/>
            <person name="Yun Q.-Z."/>
            <person name="Chai Y.-H."/>
            <person name="Lu J.-Y."/>
            <person name="Li Y."/>
            <person name="Zhao S.-W."/>
            <person name="Mao J.-F."/>
            <person name="Jia S.-G."/>
            <person name="Mao Y.-M."/>
        </authorList>
    </citation>
    <scope>NUCLEOTIDE SEQUENCE</scope>
    <source>
        <strain evidence="8">AT0</strain>
        <tissue evidence="8">Leaf</tissue>
    </source>
</reference>
<proteinExistence type="predicted"/>
<feature type="compositionally biased region" description="Acidic residues" evidence="6">
    <location>
        <begin position="92"/>
        <end position="104"/>
    </location>
</feature>
<name>A0A978UX60_ZIZJJ</name>
<feature type="compositionally biased region" description="Basic and acidic residues" evidence="6">
    <location>
        <begin position="851"/>
        <end position="864"/>
    </location>
</feature>
<dbReference type="PROSITE" id="PS50059">
    <property type="entry name" value="FKBP_PPIASE"/>
    <property type="match status" value="2"/>
</dbReference>
<feature type="compositionally biased region" description="Polar residues" evidence="6">
    <location>
        <begin position="722"/>
        <end position="733"/>
    </location>
</feature>
<evidence type="ECO:0000313" key="9">
    <source>
        <dbReference type="Proteomes" id="UP000813462"/>
    </source>
</evidence>
<feature type="compositionally biased region" description="Basic and acidic residues" evidence="6">
    <location>
        <begin position="320"/>
        <end position="340"/>
    </location>
</feature>
<feature type="domain" description="PPIase FKBP-type" evidence="7">
    <location>
        <begin position="480"/>
        <end position="528"/>
    </location>
</feature>
<feature type="region of interest" description="Disordered" evidence="6">
    <location>
        <begin position="644"/>
        <end position="962"/>
    </location>
</feature>
<comment type="catalytic activity">
    <reaction evidence="1 5">
        <text>[protein]-peptidylproline (omega=180) = [protein]-peptidylproline (omega=0)</text>
        <dbReference type="Rhea" id="RHEA:16237"/>
        <dbReference type="Rhea" id="RHEA-COMP:10747"/>
        <dbReference type="Rhea" id="RHEA-COMP:10748"/>
        <dbReference type="ChEBI" id="CHEBI:83833"/>
        <dbReference type="ChEBI" id="CHEBI:83834"/>
        <dbReference type="EC" id="5.2.1.8"/>
    </reaction>
</comment>
<dbReference type="PANTHER" id="PTHR43811">
    <property type="entry name" value="FKBP-TYPE PEPTIDYL-PROLYL CIS-TRANS ISOMERASE FKPA"/>
    <property type="match status" value="1"/>
</dbReference>
<comment type="caution">
    <text evidence="8">The sequence shown here is derived from an EMBL/GenBank/DDBJ whole genome shotgun (WGS) entry which is preliminary data.</text>
</comment>
<evidence type="ECO:0000256" key="6">
    <source>
        <dbReference type="SAM" id="MobiDB-lite"/>
    </source>
</evidence>
<organism evidence="8 9">
    <name type="scientific">Ziziphus jujuba var. spinosa</name>
    <dbReference type="NCBI Taxonomy" id="714518"/>
    <lineage>
        <taxon>Eukaryota</taxon>
        <taxon>Viridiplantae</taxon>
        <taxon>Streptophyta</taxon>
        <taxon>Embryophyta</taxon>
        <taxon>Tracheophyta</taxon>
        <taxon>Spermatophyta</taxon>
        <taxon>Magnoliopsida</taxon>
        <taxon>eudicotyledons</taxon>
        <taxon>Gunneridae</taxon>
        <taxon>Pentapetalae</taxon>
        <taxon>rosids</taxon>
        <taxon>fabids</taxon>
        <taxon>Rosales</taxon>
        <taxon>Rhamnaceae</taxon>
        <taxon>Paliureae</taxon>
        <taxon>Ziziphus</taxon>
    </lineage>
</organism>
<feature type="compositionally biased region" description="Polar residues" evidence="6">
    <location>
        <begin position="154"/>
        <end position="165"/>
    </location>
</feature>
<dbReference type="Pfam" id="PF00254">
    <property type="entry name" value="FKBP_C"/>
    <property type="match status" value="2"/>
</dbReference>
<sequence>MAKSVRSRAKECYRHFDSSLADCICRLCRLNLCNLNLEFEEADEVIFSVIGPRSIHLSGYYLGRGRNTCLNDDSESYGEDIADTDTQRSCDSDEDRYEDSFIDDGDPKLFPTSPISSGGGEISDDKKPKNGKGSHRRLKKKYQSVESDDEGCSQPKTVANGTSSVPIPESEDDDTFPISSLYKSKTTAKEGTQEAEEKVDKGTDESGHKKTEDTGKHDAESKGNIVIIVDGQPKRKSDVPVDLLIPSSEEGRENGGMPKKKRKERSAKGKSCETDETQQADGLAHDLIVEDKKEQEVVNDNSGAEMIHNFLQSSTNVNPKSEERPKKKRKELGEDEKPFEIDSAQNRKVGKDNKAQQDERKADIMSQNLPSRSEQNKKSANDFRSFDHESCGLADENLSKDNKVTKKKKKKKKKNKIQENMEAVHADIPLSLIEEKNTPCVEMESKSTDVETSRVKTFPNGLVIEELEMGKPDGKVAVSGKKLSVYYVGKLMNGEVVDSNVGGSPYKFRLGKGRVIEGWDAGLEVLGVMEMFKDLKWKEIQKEPTKFLIGLPLHKQNRERQLGMATLGFGNATNKSILQCNVGNRSPVYLCSLYPEKTESLQLNLEFEEADEVIFSVIGPRSIHLSGYYLGRGRNTCLNDDSESYGEDIADTDTQRSCDSDEDRYEDSFIDDGDPKLFPTSPISSGGGEISDDKKPKNGKGSHRRLRKKYQSVESDDEGCSQPKTVANGTSSVPIPESEDDDTFPISSLYKSKTTAKEGTQEAEEKVDKGTDESGHKKTEDTGKHDAESKGNIVIIVDGQPKRKSDVPVDLLIPSSEEGRENGGMPKKKRKERSAKGKSCETDETQQADGLAHDLIVEDKKEQEVVNDNSGAEMIHNFLQSSTNVNPKSEERPKKKRKELGEDEKPFEIDSAQSRKVGKDNKAQQDERKADIMSQNLPSRSEQNKKSANDFRGFDHESCGLADENLSKDNKVTKKKKKKKKKNKIQENMEAVHADIPLSLIEEKNTPCVEMESKSTDVETSRVKTFPNGLVIEELEMGKPDGKVAVSGKKLSVYYVGKLMNGEVVDSNVGGSPYKFRLGKGRVIEGWDAGLEDMRVGEKRRLTIPPSIGFGSYGDGKNIPPNSWLIYEIELVKVR</sequence>
<evidence type="ECO:0000256" key="5">
    <source>
        <dbReference type="PROSITE-ProRule" id="PRU00277"/>
    </source>
</evidence>
<keyword evidence="4 5" id="KW-0413">Isomerase</keyword>
<feature type="compositionally biased region" description="Basic and acidic residues" evidence="6">
    <location>
        <begin position="755"/>
        <end position="789"/>
    </location>
</feature>
<evidence type="ECO:0000256" key="1">
    <source>
        <dbReference type="ARBA" id="ARBA00000971"/>
    </source>
</evidence>
<evidence type="ECO:0000313" key="8">
    <source>
        <dbReference type="EMBL" id="KAH7519576.1"/>
    </source>
</evidence>
<feature type="compositionally biased region" description="Basic and acidic residues" evidence="6">
    <location>
        <begin position="349"/>
        <end position="363"/>
    </location>
</feature>
<feature type="region of interest" description="Disordered" evidence="6">
    <location>
        <begin position="76"/>
        <end position="381"/>
    </location>
</feature>
<dbReference type="InterPro" id="IPR046357">
    <property type="entry name" value="PPIase_dom_sf"/>
</dbReference>
<dbReference type="GO" id="GO:0003755">
    <property type="term" value="F:peptidyl-prolyl cis-trans isomerase activity"/>
    <property type="evidence" value="ECO:0007669"/>
    <property type="project" value="UniProtKB-KW"/>
</dbReference>
<dbReference type="PANTHER" id="PTHR43811:SF48">
    <property type="entry name" value="PEPTIDYL-PROLYL CIS-TRANS ISOMERASE FKBP43"/>
    <property type="match status" value="1"/>
</dbReference>
<feature type="compositionally biased region" description="Basic and acidic residues" evidence="6">
    <location>
        <begin position="917"/>
        <end position="931"/>
    </location>
</feature>
<protein>
    <recommendedName>
        <fullName evidence="2 5">peptidylprolyl isomerase</fullName>
        <ecNumber evidence="2 5">5.2.1.8</ecNumber>
    </recommendedName>
</protein>
<dbReference type="Gene3D" id="3.10.50.40">
    <property type="match status" value="2"/>
</dbReference>
<feature type="compositionally biased region" description="Basic residues" evidence="6">
    <location>
        <begin position="129"/>
        <end position="142"/>
    </location>
</feature>
<dbReference type="InterPro" id="IPR001179">
    <property type="entry name" value="PPIase_FKBP_dom"/>
</dbReference>
<feature type="domain" description="PPIase FKBP-type" evidence="7">
    <location>
        <begin position="1048"/>
        <end position="1135"/>
    </location>
</feature>
<feature type="compositionally biased region" description="Basic residues" evidence="6">
    <location>
        <begin position="697"/>
        <end position="710"/>
    </location>
</feature>
<dbReference type="EMBL" id="JAEACU010000008">
    <property type="protein sequence ID" value="KAH7519576.1"/>
    <property type="molecule type" value="Genomic_DNA"/>
</dbReference>
<feature type="compositionally biased region" description="Acidic residues" evidence="6">
    <location>
        <begin position="660"/>
        <end position="672"/>
    </location>
</feature>
<evidence type="ECO:0000256" key="2">
    <source>
        <dbReference type="ARBA" id="ARBA00013194"/>
    </source>
</evidence>
<accession>A0A978UX60</accession>
<evidence type="ECO:0000259" key="7">
    <source>
        <dbReference type="PROSITE" id="PS50059"/>
    </source>
</evidence>
<feature type="compositionally biased region" description="Basic and acidic residues" evidence="6">
    <location>
        <begin position="942"/>
        <end position="958"/>
    </location>
</feature>
<evidence type="ECO:0000256" key="4">
    <source>
        <dbReference type="ARBA" id="ARBA00023235"/>
    </source>
</evidence>
<dbReference type="Pfam" id="PF17800">
    <property type="entry name" value="NPL"/>
    <property type="match status" value="2"/>
</dbReference>
<dbReference type="EC" id="5.2.1.8" evidence="2 5"/>
<feature type="compositionally biased region" description="Basic and acidic residues" evidence="6">
    <location>
        <begin position="187"/>
        <end position="221"/>
    </location>
</feature>